<dbReference type="KEGG" id="mind:mvi_00550"/>
<sequence>MFDNPFLPLLALSLVANLGCLIHEGVRRWRLGRQLSRLTGELARLQVELGAARAELEVMRAAGPDAKS</sequence>
<accession>A0A8H8WNT3</accession>
<dbReference type="AlphaFoldDB" id="A0A8H8WNT3"/>
<feature type="coiled-coil region" evidence="1">
    <location>
        <begin position="35"/>
        <end position="62"/>
    </location>
</feature>
<dbReference type="EMBL" id="AP024145">
    <property type="protein sequence ID" value="BCM81594.1"/>
    <property type="molecule type" value="Genomic_DNA"/>
</dbReference>
<evidence type="ECO:0000313" key="3">
    <source>
        <dbReference type="Proteomes" id="UP000663508"/>
    </source>
</evidence>
<gene>
    <name evidence="2" type="ORF">mvi_00550</name>
</gene>
<reference evidence="2" key="1">
    <citation type="submission" date="2020-11" db="EMBL/GenBank/DDBJ databases">
        <title>Complete genome sequence of a novel pathogenic Methylobacterium strain isolated from rice in Vietnam.</title>
        <authorList>
            <person name="Lai K."/>
            <person name="Okazaki S."/>
            <person name="Higashi K."/>
            <person name="Mori H."/>
            <person name="Toyoda A."/>
            <person name="Kurokawa K."/>
        </authorList>
    </citation>
    <scope>NUCLEOTIDE SEQUENCE</scope>
    <source>
        <strain evidence="2">VL1</strain>
    </source>
</reference>
<protein>
    <submittedName>
        <fullName evidence="2">Uncharacterized protein</fullName>
    </submittedName>
</protein>
<proteinExistence type="predicted"/>
<name>A0A8H8WNT3_9HYPH</name>
<evidence type="ECO:0000256" key="1">
    <source>
        <dbReference type="SAM" id="Coils"/>
    </source>
</evidence>
<evidence type="ECO:0000313" key="2">
    <source>
        <dbReference type="EMBL" id="BCM81594.1"/>
    </source>
</evidence>
<dbReference type="RefSeq" id="WP_207180794.1">
    <property type="nucleotide sequence ID" value="NZ_AP024145.1"/>
</dbReference>
<dbReference type="Proteomes" id="UP000663508">
    <property type="component" value="Chromosome"/>
</dbReference>
<keyword evidence="1" id="KW-0175">Coiled coil</keyword>
<organism evidence="2 3">
    <name type="scientific">Methylobacterium indicum</name>
    <dbReference type="NCBI Taxonomy" id="1775910"/>
    <lineage>
        <taxon>Bacteria</taxon>
        <taxon>Pseudomonadati</taxon>
        <taxon>Pseudomonadota</taxon>
        <taxon>Alphaproteobacteria</taxon>
        <taxon>Hyphomicrobiales</taxon>
        <taxon>Methylobacteriaceae</taxon>
        <taxon>Methylobacterium</taxon>
    </lineage>
</organism>